<reference evidence="1 2" key="1">
    <citation type="submission" date="2019-06" db="EMBL/GenBank/DDBJ databases">
        <title>Genome Sequence of the Brown Rot Fungal Pathogen Monilinia laxa.</title>
        <authorList>
            <person name="De Miccolis Angelini R.M."/>
            <person name="Landi L."/>
            <person name="Abate D."/>
            <person name="Pollastro S."/>
            <person name="Romanazzi G."/>
            <person name="Faretra F."/>
        </authorList>
    </citation>
    <scope>NUCLEOTIDE SEQUENCE [LARGE SCALE GENOMIC DNA]</scope>
    <source>
        <strain evidence="1 2">Mlax316</strain>
    </source>
</reference>
<protein>
    <submittedName>
        <fullName evidence="1">Uncharacterized protein</fullName>
    </submittedName>
</protein>
<accession>A0A5N6JWW2</accession>
<keyword evidence="2" id="KW-1185">Reference proteome</keyword>
<evidence type="ECO:0000313" key="2">
    <source>
        <dbReference type="Proteomes" id="UP000326757"/>
    </source>
</evidence>
<dbReference type="Proteomes" id="UP000326757">
    <property type="component" value="Unassembled WGS sequence"/>
</dbReference>
<dbReference type="EMBL" id="VIGI01000012">
    <property type="protein sequence ID" value="KAB8293437.1"/>
    <property type="molecule type" value="Genomic_DNA"/>
</dbReference>
<comment type="caution">
    <text evidence="1">The sequence shown here is derived from an EMBL/GenBank/DDBJ whole genome shotgun (WGS) entry which is preliminary data.</text>
</comment>
<evidence type="ECO:0000313" key="1">
    <source>
        <dbReference type="EMBL" id="KAB8293437.1"/>
    </source>
</evidence>
<dbReference type="AlphaFoldDB" id="A0A5N6JWW2"/>
<sequence>MPTSEIRHTTQKSNLTVSQQRSIIPVIQIPAQLRTPHPIPNHHIHMVPCTPTHNSPSPRACALHPPVSSITKSHVADSKRWRSWEKIHISRLEVSSLQIAWMAWQASFVVPCHVRLSCAVRVYLCFVLGARMEGGWVLWTFEFFGRGVFWLGGDVWVMGLECGG</sequence>
<proteinExistence type="predicted"/>
<gene>
    <name evidence="1" type="ORF">EYC80_007751</name>
</gene>
<organism evidence="1 2">
    <name type="scientific">Monilinia laxa</name>
    <name type="common">Brown rot fungus</name>
    <name type="synonym">Sclerotinia laxa</name>
    <dbReference type="NCBI Taxonomy" id="61186"/>
    <lineage>
        <taxon>Eukaryota</taxon>
        <taxon>Fungi</taxon>
        <taxon>Dikarya</taxon>
        <taxon>Ascomycota</taxon>
        <taxon>Pezizomycotina</taxon>
        <taxon>Leotiomycetes</taxon>
        <taxon>Helotiales</taxon>
        <taxon>Sclerotiniaceae</taxon>
        <taxon>Monilinia</taxon>
    </lineage>
</organism>
<name>A0A5N6JWW2_MONLA</name>